<sequence length="130" mass="14844">MVDLGMTLDFGQLVVDNEIAKMVRRTLMGIPVNEETLAVDVIRKVGTGGHFLMEEHTLAHMRTDQSQSKLFDRNTRQNWQAKGAKDLATRATEEARFILENHKPQPLPSSTAQTLREMIEEAERRWGVKK</sequence>
<evidence type="ECO:0000256" key="1">
    <source>
        <dbReference type="ARBA" id="ARBA00007137"/>
    </source>
</evidence>
<dbReference type="KEGG" id="fwa:DCMF_21105"/>
<dbReference type="GO" id="GO:0032259">
    <property type="term" value="P:methylation"/>
    <property type="evidence" value="ECO:0007669"/>
    <property type="project" value="UniProtKB-KW"/>
</dbReference>
<dbReference type="EMBL" id="CP017634">
    <property type="protein sequence ID" value="ATW28794.1"/>
    <property type="molecule type" value="Genomic_DNA"/>
</dbReference>
<protein>
    <submittedName>
        <fullName evidence="4">Trimethylamine methyltransferase</fullName>
    </submittedName>
</protein>
<reference evidence="4 5" key="1">
    <citation type="submission" date="2016-10" db="EMBL/GenBank/DDBJ databases">
        <title>Complete Genome Sequence of Peptococcaceae strain DCMF.</title>
        <authorList>
            <person name="Edwards R.J."/>
            <person name="Holland S.I."/>
            <person name="Deshpande N.P."/>
            <person name="Wong Y.K."/>
            <person name="Ertan H."/>
            <person name="Manefield M."/>
            <person name="Russell T.L."/>
            <person name="Lee M.J."/>
        </authorList>
    </citation>
    <scope>NUCLEOTIDE SEQUENCE [LARGE SCALE GENOMIC DNA]</scope>
    <source>
        <strain evidence="4 5">DCMF</strain>
    </source>
</reference>
<evidence type="ECO:0000313" key="4">
    <source>
        <dbReference type="EMBL" id="ATW28794.1"/>
    </source>
</evidence>
<keyword evidence="3 4" id="KW-0808">Transferase</keyword>
<dbReference type="InterPro" id="IPR038601">
    <property type="entry name" value="MttB-like_sf"/>
</dbReference>
<dbReference type="GO" id="GO:0015948">
    <property type="term" value="P:methanogenesis"/>
    <property type="evidence" value="ECO:0007669"/>
    <property type="project" value="InterPro"/>
</dbReference>
<evidence type="ECO:0000313" key="5">
    <source>
        <dbReference type="Proteomes" id="UP000323521"/>
    </source>
</evidence>
<organism evidence="4 5">
    <name type="scientific">Formimonas warabiya</name>
    <dbReference type="NCBI Taxonomy" id="1761012"/>
    <lineage>
        <taxon>Bacteria</taxon>
        <taxon>Bacillati</taxon>
        <taxon>Bacillota</taxon>
        <taxon>Clostridia</taxon>
        <taxon>Eubacteriales</taxon>
        <taxon>Peptococcaceae</taxon>
        <taxon>Candidatus Formimonas</taxon>
    </lineage>
</organism>
<keyword evidence="2 4" id="KW-0489">Methyltransferase</keyword>
<proteinExistence type="inferred from homology"/>
<dbReference type="GO" id="GO:0008168">
    <property type="term" value="F:methyltransferase activity"/>
    <property type="evidence" value="ECO:0007669"/>
    <property type="project" value="UniProtKB-KW"/>
</dbReference>
<dbReference type="AlphaFoldDB" id="A0A3G1L2B6"/>
<dbReference type="Gene3D" id="3.20.20.480">
    <property type="entry name" value="Trimethylamine methyltransferase-like"/>
    <property type="match status" value="1"/>
</dbReference>
<dbReference type="InterPro" id="IPR010426">
    <property type="entry name" value="MTTB_MeTrfase"/>
</dbReference>
<comment type="similarity">
    <text evidence="1">Belongs to the trimethylamine methyltransferase family.</text>
</comment>
<gene>
    <name evidence="4" type="ORF">DCMF_21105</name>
</gene>
<dbReference type="Proteomes" id="UP000323521">
    <property type="component" value="Chromosome"/>
</dbReference>
<evidence type="ECO:0000256" key="2">
    <source>
        <dbReference type="ARBA" id="ARBA00022603"/>
    </source>
</evidence>
<keyword evidence="5" id="KW-1185">Reference proteome</keyword>
<name>A0A3G1L2B6_FORW1</name>
<evidence type="ECO:0000256" key="3">
    <source>
        <dbReference type="ARBA" id="ARBA00022679"/>
    </source>
</evidence>
<accession>A0A3G1L2B6</accession>
<dbReference type="Pfam" id="PF06253">
    <property type="entry name" value="MTTB"/>
    <property type="match status" value="1"/>
</dbReference>